<feature type="compositionally biased region" description="Polar residues" evidence="1">
    <location>
        <begin position="140"/>
        <end position="151"/>
    </location>
</feature>
<feature type="compositionally biased region" description="Polar residues" evidence="1">
    <location>
        <begin position="93"/>
        <end position="117"/>
    </location>
</feature>
<feature type="compositionally biased region" description="Basic residues" evidence="1">
    <location>
        <begin position="304"/>
        <end position="313"/>
    </location>
</feature>
<dbReference type="PROSITE" id="PS51257">
    <property type="entry name" value="PROKAR_LIPOPROTEIN"/>
    <property type="match status" value="1"/>
</dbReference>
<accession>A0A316V5Y1</accession>
<keyword evidence="2" id="KW-0732">Signal</keyword>
<feature type="chain" id="PRO_5016443589" evidence="2">
    <location>
        <begin position="24"/>
        <end position="353"/>
    </location>
</feature>
<dbReference type="InParanoid" id="A0A316V5Y1"/>
<reference evidence="3 4" key="1">
    <citation type="journal article" date="2018" name="Mol. Biol. Evol.">
        <title>Broad Genomic Sampling Reveals a Smut Pathogenic Ancestry of the Fungal Clade Ustilaginomycotina.</title>
        <authorList>
            <person name="Kijpornyongpan T."/>
            <person name="Mondo S.J."/>
            <person name="Barry K."/>
            <person name="Sandor L."/>
            <person name="Lee J."/>
            <person name="Lipzen A."/>
            <person name="Pangilinan J."/>
            <person name="LaButti K."/>
            <person name="Hainaut M."/>
            <person name="Henrissat B."/>
            <person name="Grigoriev I.V."/>
            <person name="Spatafora J.W."/>
            <person name="Aime M.C."/>
        </authorList>
    </citation>
    <scope>NUCLEOTIDE SEQUENCE [LARGE SCALE GENOMIC DNA]</scope>
    <source>
        <strain evidence="3 4">MCA 3882</strain>
    </source>
</reference>
<dbReference type="Proteomes" id="UP000245771">
    <property type="component" value="Unassembled WGS sequence"/>
</dbReference>
<feature type="compositionally biased region" description="Polar residues" evidence="1">
    <location>
        <begin position="60"/>
        <end position="70"/>
    </location>
</feature>
<evidence type="ECO:0000313" key="3">
    <source>
        <dbReference type="EMBL" id="PWN32970.1"/>
    </source>
</evidence>
<feature type="compositionally biased region" description="Basic residues" evidence="1">
    <location>
        <begin position="336"/>
        <end position="353"/>
    </location>
</feature>
<protein>
    <submittedName>
        <fullName evidence="3">Uncharacterized protein</fullName>
    </submittedName>
</protein>
<dbReference type="GeneID" id="37019692"/>
<gene>
    <name evidence="3" type="ORF">FA14DRAFT_157657</name>
</gene>
<feature type="compositionally biased region" description="Polar residues" evidence="1">
    <location>
        <begin position="252"/>
        <end position="262"/>
    </location>
</feature>
<evidence type="ECO:0000313" key="4">
    <source>
        <dbReference type="Proteomes" id="UP000245771"/>
    </source>
</evidence>
<evidence type="ECO:0000256" key="2">
    <source>
        <dbReference type="SAM" id="SignalP"/>
    </source>
</evidence>
<feature type="compositionally biased region" description="Low complexity" evidence="1">
    <location>
        <begin position="272"/>
        <end position="295"/>
    </location>
</feature>
<feature type="region of interest" description="Disordered" evidence="1">
    <location>
        <begin position="30"/>
        <end position="223"/>
    </location>
</feature>
<evidence type="ECO:0000256" key="1">
    <source>
        <dbReference type="SAM" id="MobiDB-lite"/>
    </source>
</evidence>
<feature type="region of interest" description="Disordered" evidence="1">
    <location>
        <begin position="246"/>
        <end position="353"/>
    </location>
</feature>
<sequence length="353" mass="37625">MFFVRHNILLLFLLACLALFVTATPVKEDKKVKSPPRSLRTIKTQRSVSERDVWSPRKSAAQSTSPSSAGSPDFEAGSPTMFSPKSPPGKNQFGKSVTSIGVDTSDISPEKQFSQGPRSYGVIIRSASAEQVGKQGVSERFSSLGRSSLHTVPSPNRSGPSSPNPSGLSSPNRSGPSSPNRSGPSSPNRSGPSSPNRSGPSSPNRSGPSSPNRSESPSPSLHVVRKKLIRSLAFRKSDDTIIKALVAKHSESQGLPNGTLSRIKTKLLRKQSSFSSNEGSSHGSSSGRSNRSRGSSGSGGSTNGKKKERRIYLKRPFDNLGDQTPSPKSSICRKPGCNHKSAKTCNRKAGRRF</sequence>
<proteinExistence type="predicted"/>
<dbReference type="AlphaFoldDB" id="A0A316V5Y1"/>
<feature type="signal peptide" evidence="2">
    <location>
        <begin position="1"/>
        <end position="23"/>
    </location>
</feature>
<keyword evidence="4" id="KW-1185">Reference proteome</keyword>
<dbReference type="EMBL" id="KZ819605">
    <property type="protein sequence ID" value="PWN32970.1"/>
    <property type="molecule type" value="Genomic_DNA"/>
</dbReference>
<dbReference type="RefSeq" id="XP_025353272.1">
    <property type="nucleotide sequence ID" value="XM_025497911.1"/>
</dbReference>
<feature type="compositionally biased region" description="Low complexity" evidence="1">
    <location>
        <begin position="153"/>
        <end position="220"/>
    </location>
</feature>
<name>A0A316V5Y1_9BASI</name>
<organism evidence="3 4">
    <name type="scientific">Meira miltonrushii</name>
    <dbReference type="NCBI Taxonomy" id="1280837"/>
    <lineage>
        <taxon>Eukaryota</taxon>
        <taxon>Fungi</taxon>
        <taxon>Dikarya</taxon>
        <taxon>Basidiomycota</taxon>
        <taxon>Ustilaginomycotina</taxon>
        <taxon>Exobasidiomycetes</taxon>
        <taxon>Exobasidiales</taxon>
        <taxon>Brachybasidiaceae</taxon>
        <taxon>Meira</taxon>
    </lineage>
</organism>